<dbReference type="eggNOG" id="KOG3627">
    <property type="taxonomic scope" value="Eukaryota"/>
</dbReference>
<dbReference type="InterPro" id="IPR009003">
    <property type="entry name" value="Peptidase_S1_PA"/>
</dbReference>
<evidence type="ECO:0000256" key="4">
    <source>
        <dbReference type="ARBA" id="ARBA00022801"/>
    </source>
</evidence>
<keyword evidence="4 9" id="KW-0378">Hydrolase</keyword>
<keyword evidence="2" id="KW-0964">Secreted</keyword>
<dbReference type="PROSITE" id="PS50240">
    <property type="entry name" value="TRYPSIN_DOM"/>
    <property type="match status" value="1"/>
</dbReference>
<evidence type="ECO:0000256" key="2">
    <source>
        <dbReference type="ARBA" id="ARBA00022525"/>
    </source>
</evidence>
<name>B4M669_DROVI</name>
<evidence type="ECO:0000256" key="1">
    <source>
        <dbReference type="ARBA" id="ARBA00004613"/>
    </source>
</evidence>
<dbReference type="FunCoup" id="B4M669">
    <property type="interactions" value="43"/>
</dbReference>
<dbReference type="Proteomes" id="UP000008792">
    <property type="component" value="Unassembled WGS sequence"/>
</dbReference>
<dbReference type="InterPro" id="IPR001314">
    <property type="entry name" value="Peptidase_S1A"/>
</dbReference>
<evidence type="ECO:0000256" key="5">
    <source>
        <dbReference type="ARBA" id="ARBA00022825"/>
    </source>
</evidence>
<evidence type="ECO:0000259" key="8">
    <source>
        <dbReference type="PROSITE" id="PS50240"/>
    </source>
</evidence>
<dbReference type="HOGENOM" id="CLU_006842_7_4_1"/>
<dbReference type="KEGG" id="dvi:6632700"/>
<feature type="domain" description="Peptidase S1" evidence="8">
    <location>
        <begin position="72"/>
        <end position="297"/>
    </location>
</feature>
<keyword evidence="6" id="KW-0865">Zymogen</keyword>
<organism evidence="9 10">
    <name type="scientific">Drosophila virilis</name>
    <name type="common">Fruit fly</name>
    <dbReference type="NCBI Taxonomy" id="7244"/>
    <lineage>
        <taxon>Eukaryota</taxon>
        <taxon>Metazoa</taxon>
        <taxon>Ecdysozoa</taxon>
        <taxon>Arthropoda</taxon>
        <taxon>Hexapoda</taxon>
        <taxon>Insecta</taxon>
        <taxon>Pterygota</taxon>
        <taxon>Neoptera</taxon>
        <taxon>Endopterygota</taxon>
        <taxon>Diptera</taxon>
        <taxon>Brachycera</taxon>
        <taxon>Muscomorpha</taxon>
        <taxon>Ephydroidea</taxon>
        <taxon>Drosophilidae</taxon>
        <taxon>Drosophila</taxon>
    </lineage>
</organism>
<dbReference type="SMR" id="B4M669"/>
<dbReference type="InterPro" id="IPR001254">
    <property type="entry name" value="Trypsin_dom"/>
</dbReference>
<evidence type="ECO:0000256" key="7">
    <source>
        <dbReference type="ARBA" id="ARBA00023157"/>
    </source>
</evidence>
<dbReference type="GO" id="GO:0016485">
    <property type="term" value="P:protein processing"/>
    <property type="evidence" value="ECO:0007669"/>
    <property type="project" value="UniProtKB-ARBA"/>
</dbReference>
<keyword evidence="3" id="KW-0645">Protease</keyword>
<accession>B4M669</accession>
<keyword evidence="7" id="KW-1015">Disulfide bond</keyword>
<sequence>MNFSFNSKLTTMASVSRSVLQLSLGQLMLPLLLLQLLQPLAIDALRLRGEQLLPGEAAERLHPNPRLAQGRIAGGQLAELGDWPWIVNIQNQFGFPFCSGVIIDDLWILTAASCVSGLRPRNLVAVAGTLTTWNTTAPGYYVDQVHVHCNFDKPLYHNDIALLHLSGAIEYNDVTAKIELAELDELEQGEPLSFAGWGTDEPSGSTSQYLQQSQGTYLPVDECRTVLDNTDDVDLGHVCVQMDAGKGACHGDAGGPLINSRQQLVGIGNWGVPCARGYPDVYSRVAFYNDWIRTITTGCGLA</sequence>
<dbReference type="InterPro" id="IPR043504">
    <property type="entry name" value="Peptidase_S1_PA_chymotrypsin"/>
</dbReference>
<evidence type="ECO:0000313" key="10">
    <source>
        <dbReference type="Proteomes" id="UP000008792"/>
    </source>
</evidence>
<dbReference type="GO" id="GO:0005576">
    <property type="term" value="C:extracellular region"/>
    <property type="evidence" value="ECO:0007669"/>
    <property type="project" value="UniProtKB-SubCell"/>
</dbReference>
<dbReference type="PANTHER" id="PTHR24252:SF7">
    <property type="entry name" value="HYALIN"/>
    <property type="match status" value="1"/>
</dbReference>
<keyword evidence="10" id="KW-1185">Reference proteome</keyword>
<dbReference type="FunFam" id="2.40.10.10:FF:000047">
    <property type="entry name" value="Trypsin eta"/>
    <property type="match status" value="1"/>
</dbReference>
<dbReference type="AlphaFoldDB" id="B4M669"/>
<dbReference type="CDD" id="cd00190">
    <property type="entry name" value="Tryp_SPc"/>
    <property type="match status" value="1"/>
</dbReference>
<proteinExistence type="predicted"/>
<dbReference type="PANTHER" id="PTHR24252">
    <property type="entry name" value="ACROSIN-RELATED"/>
    <property type="match status" value="1"/>
</dbReference>
<dbReference type="PRINTS" id="PR00722">
    <property type="entry name" value="CHYMOTRYPSIN"/>
</dbReference>
<dbReference type="SMART" id="SM00020">
    <property type="entry name" value="Tryp_SPc"/>
    <property type="match status" value="1"/>
</dbReference>
<dbReference type="Pfam" id="PF00089">
    <property type="entry name" value="Trypsin"/>
    <property type="match status" value="1"/>
</dbReference>
<evidence type="ECO:0000256" key="3">
    <source>
        <dbReference type="ARBA" id="ARBA00022670"/>
    </source>
</evidence>
<comment type="subcellular location">
    <subcellularLocation>
        <location evidence="1">Secreted</location>
    </subcellularLocation>
</comment>
<gene>
    <name evidence="9" type="primary">Dvir\GJ10714</name>
    <name evidence="9" type="ORF">Dvir_GJ10714</name>
</gene>
<dbReference type="MEROPS" id="S01.A94"/>
<reference evidence="9 10" key="1">
    <citation type="journal article" date="2007" name="Nature">
        <title>Evolution of genes and genomes on the Drosophila phylogeny.</title>
        <authorList>
            <consortium name="Drosophila 12 Genomes Consortium"/>
            <person name="Clark A.G."/>
            <person name="Eisen M.B."/>
            <person name="Smith D.R."/>
            <person name="Bergman C.M."/>
            <person name="Oliver B."/>
            <person name="Markow T.A."/>
            <person name="Kaufman T.C."/>
            <person name="Kellis M."/>
            <person name="Gelbart W."/>
            <person name="Iyer V.N."/>
            <person name="Pollard D.A."/>
            <person name="Sackton T.B."/>
            <person name="Larracuente A.M."/>
            <person name="Singh N.D."/>
            <person name="Abad J.P."/>
            <person name="Abt D.N."/>
            <person name="Adryan B."/>
            <person name="Aguade M."/>
            <person name="Akashi H."/>
            <person name="Anderson W.W."/>
            <person name="Aquadro C.F."/>
            <person name="Ardell D.H."/>
            <person name="Arguello R."/>
            <person name="Artieri C.G."/>
            <person name="Barbash D.A."/>
            <person name="Barker D."/>
            <person name="Barsanti P."/>
            <person name="Batterham P."/>
            <person name="Batzoglou S."/>
            <person name="Begun D."/>
            <person name="Bhutkar A."/>
            <person name="Blanco E."/>
            <person name="Bosak S.A."/>
            <person name="Bradley R.K."/>
            <person name="Brand A.D."/>
            <person name="Brent M.R."/>
            <person name="Brooks A.N."/>
            <person name="Brown R.H."/>
            <person name="Butlin R.K."/>
            <person name="Caggese C."/>
            <person name="Calvi B.R."/>
            <person name="Bernardo de Carvalho A."/>
            <person name="Caspi A."/>
            <person name="Castrezana S."/>
            <person name="Celniker S.E."/>
            <person name="Chang J.L."/>
            <person name="Chapple C."/>
            <person name="Chatterji S."/>
            <person name="Chinwalla A."/>
            <person name="Civetta A."/>
            <person name="Clifton S.W."/>
            <person name="Comeron J.M."/>
            <person name="Costello J.C."/>
            <person name="Coyne J.A."/>
            <person name="Daub J."/>
            <person name="David R.G."/>
            <person name="Delcher A.L."/>
            <person name="Delehaunty K."/>
            <person name="Do C.B."/>
            <person name="Ebling H."/>
            <person name="Edwards K."/>
            <person name="Eickbush T."/>
            <person name="Evans J.D."/>
            <person name="Filipski A."/>
            <person name="Findeiss S."/>
            <person name="Freyhult E."/>
            <person name="Fulton L."/>
            <person name="Fulton R."/>
            <person name="Garcia A.C."/>
            <person name="Gardiner A."/>
            <person name="Garfield D.A."/>
            <person name="Garvin B.E."/>
            <person name="Gibson G."/>
            <person name="Gilbert D."/>
            <person name="Gnerre S."/>
            <person name="Godfrey J."/>
            <person name="Good R."/>
            <person name="Gotea V."/>
            <person name="Gravely B."/>
            <person name="Greenberg A.J."/>
            <person name="Griffiths-Jones S."/>
            <person name="Gross S."/>
            <person name="Guigo R."/>
            <person name="Gustafson E.A."/>
            <person name="Haerty W."/>
            <person name="Hahn M.W."/>
            <person name="Halligan D.L."/>
            <person name="Halpern A.L."/>
            <person name="Halter G.M."/>
            <person name="Han M.V."/>
            <person name="Heger A."/>
            <person name="Hillier L."/>
            <person name="Hinrichs A.S."/>
            <person name="Holmes I."/>
            <person name="Hoskins R.A."/>
            <person name="Hubisz M.J."/>
            <person name="Hultmark D."/>
            <person name="Huntley M.A."/>
            <person name="Jaffe D.B."/>
            <person name="Jagadeeshan S."/>
            <person name="Jeck W.R."/>
            <person name="Johnson J."/>
            <person name="Jones C.D."/>
            <person name="Jordan W.C."/>
            <person name="Karpen G.H."/>
            <person name="Kataoka E."/>
            <person name="Keightley P.D."/>
            <person name="Kheradpour P."/>
            <person name="Kirkness E.F."/>
            <person name="Koerich L.B."/>
            <person name="Kristiansen K."/>
            <person name="Kudrna D."/>
            <person name="Kulathinal R.J."/>
            <person name="Kumar S."/>
            <person name="Kwok R."/>
            <person name="Lander E."/>
            <person name="Langley C.H."/>
            <person name="Lapoint R."/>
            <person name="Lazzaro B.P."/>
            <person name="Lee S.J."/>
            <person name="Levesque L."/>
            <person name="Li R."/>
            <person name="Lin C.F."/>
            <person name="Lin M.F."/>
            <person name="Lindblad-Toh K."/>
            <person name="Llopart A."/>
            <person name="Long M."/>
            <person name="Low L."/>
            <person name="Lozovsky E."/>
            <person name="Lu J."/>
            <person name="Luo M."/>
            <person name="Machado C.A."/>
            <person name="Makalowski W."/>
            <person name="Marzo M."/>
            <person name="Matsuda M."/>
            <person name="Matzkin L."/>
            <person name="McAllister B."/>
            <person name="McBride C.S."/>
            <person name="McKernan B."/>
            <person name="McKernan K."/>
            <person name="Mendez-Lago M."/>
            <person name="Minx P."/>
            <person name="Mollenhauer M.U."/>
            <person name="Montooth K."/>
            <person name="Mount S.M."/>
            <person name="Mu X."/>
            <person name="Myers E."/>
            <person name="Negre B."/>
            <person name="Newfeld S."/>
            <person name="Nielsen R."/>
            <person name="Noor M.A."/>
            <person name="O'Grady P."/>
            <person name="Pachter L."/>
            <person name="Papaceit M."/>
            <person name="Parisi M.J."/>
            <person name="Parisi M."/>
            <person name="Parts L."/>
            <person name="Pedersen J.S."/>
            <person name="Pesole G."/>
            <person name="Phillippy A.M."/>
            <person name="Ponting C.P."/>
            <person name="Pop M."/>
            <person name="Porcelli D."/>
            <person name="Powell J.R."/>
            <person name="Prohaska S."/>
            <person name="Pruitt K."/>
            <person name="Puig M."/>
            <person name="Quesneville H."/>
            <person name="Ram K.R."/>
            <person name="Rand D."/>
            <person name="Rasmussen M.D."/>
            <person name="Reed L.K."/>
            <person name="Reenan R."/>
            <person name="Reily A."/>
            <person name="Remington K.A."/>
            <person name="Rieger T.T."/>
            <person name="Ritchie M.G."/>
            <person name="Robin C."/>
            <person name="Rogers Y.H."/>
            <person name="Rohde C."/>
            <person name="Rozas J."/>
            <person name="Rubenfield M.J."/>
            <person name="Ruiz A."/>
            <person name="Russo S."/>
            <person name="Salzberg S.L."/>
            <person name="Sanchez-Gracia A."/>
            <person name="Saranga D.J."/>
            <person name="Sato H."/>
            <person name="Schaeffer S.W."/>
            <person name="Schatz M.C."/>
            <person name="Schlenke T."/>
            <person name="Schwartz R."/>
            <person name="Segarra C."/>
            <person name="Singh R.S."/>
            <person name="Sirot L."/>
            <person name="Sirota M."/>
            <person name="Sisneros N.B."/>
            <person name="Smith C.D."/>
            <person name="Smith T.F."/>
            <person name="Spieth J."/>
            <person name="Stage D.E."/>
            <person name="Stark A."/>
            <person name="Stephan W."/>
            <person name="Strausberg R.L."/>
            <person name="Strempel S."/>
            <person name="Sturgill D."/>
            <person name="Sutton G."/>
            <person name="Sutton G.G."/>
            <person name="Tao W."/>
            <person name="Teichmann S."/>
            <person name="Tobari Y.N."/>
            <person name="Tomimura Y."/>
            <person name="Tsolas J.M."/>
            <person name="Valente V.L."/>
            <person name="Venter E."/>
            <person name="Venter J.C."/>
            <person name="Vicario S."/>
            <person name="Vieira F.G."/>
            <person name="Vilella A.J."/>
            <person name="Villasante A."/>
            <person name="Walenz B."/>
            <person name="Wang J."/>
            <person name="Wasserman M."/>
            <person name="Watts T."/>
            <person name="Wilson D."/>
            <person name="Wilson R.K."/>
            <person name="Wing R.A."/>
            <person name="Wolfner M.F."/>
            <person name="Wong A."/>
            <person name="Wong G.K."/>
            <person name="Wu C.I."/>
            <person name="Wu G."/>
            <person name="Yamamoto D."/>
            <person name="Yang H.P."/>
            <person name="Yang S.P."/>
            <person name="Yorke J.A."/>
            <person name="Yoshida K."/>
            <person name="Zdobnov E."/>
            <person name="Zhang P."/>
            <person name="Zhang Y."/>
            <person name="Zimin A.V."/>
            <person name="Baldwin J."/>
            <person name="Abdouelleil A."/>
            <person name="Abdulkadir J."/>
            <person name="Abebe A."/>
            <person name="Abera B."/>
            <person name="Abreu J."/>
            <person name="Acer S.C."/>
            <person name="Aftuck L."/>
            <person name="Alexander A."/>
            <person name="An P."/>
            <person name="Anderson E."/>
            <person name="Anderson S."/>
            <person name="Arachi H."/>
            <person name="Azer M."/>
            <person name="Bachantsang P."/>
            <person name="Barry A."/>
            <person name="Bayul T."/>
            <person name="Berlin A."/>
            <person name="Bessette D."/>
            <person name="Bloom T."/>
            <person name="Blye J."/>
            <person name="Boguslavskiy L."/>
            <person name="Bonnet C."/>
            <person name="Boukhgalter B."/>
            <person name="Bourzgui I."/>
            <person name="Brown A."/>
            <person name="Cahill P."/>
            <person name="Channer S."/>
            <person name="Cheshatsang Y."/>
            <person name="Chuda L."/>
            <person name="Citroen M."/>
            <person name="Collymore A."/>
            <person name="Cooke P."/>
            <person name="Costello M."/>
            <person name="D'Aco K."/>
            <person name="Daza R."/>
            <person name="De Haan G."/>
            <person name="DeGray S."/>
            <person name="DeMaso C."/>
            <person name="Dhargay N."/>
            <person name="Dooley K."/>
            <person name="Dooley E."/>
            <person name="Doricent M."/>
            <person name="Dorje P."/>
            <person name="Dorjee K."/>
            <person name="Dupes A."/>
            <person name="Elong R."/>
            <person name="Falk J."/>
            <person name="Farina A."/>
            <person name="Faro S."/>
            <person name="Ferguson D."/>
            <person name="Fisher S."/>
            <person name="Foley C.D."/>
            <person name="Franke A."/>
            <person name="Friedrich D."/>
            <person name="Gadbois L."/>
            <person name="Gearin G."/>
            <person name="Gearin C.R."/>
            <person name="Giannoukos G."/>
            <person name="Goode T."/>
            <person name="Graham J."/>
            <person name="Grandbois E."/>
            <person name="Grewal S."/>
            <person name="Gyaltsen K."/>
            <person name="Hafez N."/>
            <person name="Hagos B."/>
            <person name="Hall J."/>
            <person name="Henson C."/>
            <person name="Hollinger A."/>
            <person name="Honan T."/>
            <person name="Huard M.D."/>
            <person name="Hughes L."/>
            <person name="Hurhula B."/>
            <person name="Husby M.E."/>
            <person name="Kamat A."/>
            <person name="Kanga B."/>
            <person name="Kashin S."/>
            <person name="Khazanovich D."/>
            <person name="Kisner P."/>
            <person name="Lance K."/>
            <person name="Lara M."/>
            <person name="Lee W."/>
            <person name="Lennon N."/>
            <person name="Letendre F."/>
            <person name="LeVine R."/>
            <person name="Lipovsky A."/>
            <person name="Liu X."/>
            <person name="Liu J."/>
            <person name="Liu S."/>
            <person name="Lokyitsang T."/>
            <person name="Lokyitsang Y."/>
            <person name="Lubonja R."/>
            <person name="Lui A."/>
            <person name="MacDonald P."/>
            <person name="Magnisalis V."/>
            <person name="Maru K."/>
            <person name="Matthews C."/>
            <person name="McCusker W."/>
            <person name="McDonough S."/>
            <person name="Mehta T."/>
            <person name="Meldrim J."/>
            <person name="Meneus L."/>
            <person name="Mihai O."/>
            <person name="Mihalev A."/>
            <person name="Mihova T."/>
            <person name="Mittelman R."/>
            <person name="Mlenga V."/>
            <person name="Montmayeur A."/>
            <person name="Mulrain L."/>
            <person name="Navidi A."/>
            <person name="Naylor J."/>
            <person name="Negash T."/>
            <person name="Nguyen T."/>
            <person name="Nguyen N."/>
            <person name="Nicol R."/>
            <person name="Norbu C."/>
            <person name="Norbu N."/>
            <person name="Novod N."/>
            <person name="O'Neill B."/>
            <person name="Osman S."/>
            <person name="Markiewicz E."/>
            <person name="Oyono O.L."/>
            <person name="Patti C."/>
            <person name="Phunkhang P."/>
            <person name="Pierre F."/>
            <person name="Priest M."/>
            <person name="Raghuraman S."/>
            <person name="Rege F."/>
            <person name="Reyes R."/>
            <person name="Rise C."/>
            <person name="Rogov P."/>
            <person name="Ross K."/>
            <person name="Ryan E."/>
            <person name="Settipalli S."/>
            <person name="Shea T."/>
            <person name="Sherpa N."/>
            <person name="Shi L."/>
            <person name="Shih D."/>
            <person name="Sparrow T."/>
            <person name="Spaulding J."/>
            <person name="Stalker J."/>
            <person name="Stange-Thomann N."/>
            <person name="Stavropoulos S."/>
            <person name="Stone C."/>
            <person name="Strader C."/>
            <person name="Tesfaye S."/>
            <person name="Thomson T."/>
            <person name="Thoulutsang Y."/>
            <person name="Thoulutsang D."/>
            <person name="Topham K."/>
            <person name="Topping I."/>
            <person name="Tsamla T."/>
            <person name="Vassiliev H."/>
            <person name="Vo A."/>
            <person name="Wangchuk T."/>
            <person name="Wangdi T."/>
            <person name="Weiand M."/>
            <person name="Wilkinson J."/>
            <person name="Wilson A."/>
            <person name="Yadav S."/>
            <person name="Young G."/>
            <person name="Yu Q."/>
            <person name="Zembek L."/>
            <person name="Zhong D."/>
            <person name="Zimmer A."/>
            <person name="Zwirko Z."/>
            <person name="Jaffe D.B."/>
            <person name="Alvarez P."/>
            <person name="Brockman W."/>
            <person name="Butler J."/>
            <person name="Chin C."/>
            <person name="Gnerre S."/>
            <person name="Grabherr M."/>
            <person name="Kleber M."/>
            <person name="Mauceli E."/>
            <person name="MacCallum I."/>
        </authorList>
    </citation>
    <scope>NUCLEOTIDE SEQUENCE [LARGE SCALE GENOMIC DNA]</scope>
    <source>
        <strain evidence="10">Tucson 15010-1051.87</strain>
    </source>
</reference>
<keyword evidence="5" id="KW-0720">Serine protease</keyword>
<dbReference type="STRING" id="7244.B4M669"/>
<dbReference type="SUPFAM" id="SSF50494">
    <property type="entry name" value="Trypsin-like serine proteases"/>
    <property type="match status" value="1"/>
</dbReference>
<protein>
    <recommendedName>
        <fullName evidence="8">Peptidase S1 domain-containing protein</fullName>
    </recommendedName>
</protein>
<dbReference type="InParanoid" id="B4M669"/>
<evidence type="ECO:0000313" key="9">
    <source>
        <dbReference type="EMBL" id="EDW59145.2"/>
    </source>
</evidence>
<evidence type="ECO:0000256" key="6">
    <source>
        <dbReference type="ARBA" id="ARBA00023145"/>
    </source>
</evidence>
<dbReference type="EMBL" id="CH940652">
    <property type="protein sequence ID" value="EDW59145.2"/>
    <property type="molecule type" value="Genomic_DNA"/>
</dbReference>
<dbReference type="OrthoDB" id="60866at2759"/>
<dbReference type="Gene3D" id="2.40.10.10">
    <property type="entry name" value="Trypsin-like serine proteases"/>
    <property type="match status" value="1"/>
</dbReference>
<dbReference type="GO" id="GO:0004252">
    <property type="term" value="F:serine-type endopeptidase activity"/>
    <property type="evidence" value="ECO:0007669"/>
    <property type="project" value="InterPro"/>
</dbReference>